<evidence type="ECO:0000313" key="2">
    <source>
        <dbReference type="EMBL" id="TEB31367.1"/>
    </source>
</evidence>
<sequence length="450" mass="51046">MTDPLFSVLFVAVPWTVVPFEAAQPAYHEEKARNWTLSTSCFLFGVLNFKASAEDEQKNAEDLVLCLRVMTGYLKQARKRDGEAQHSDVEFTVALWTRVLSHRPILGVPAIQLLRRGRNLDDNFYVALRDLLDVMDGVTIQNHSSPSLSECKDSIWALRLLAGQASEVHGLFREYDLDTPKGTFVNGPSTSLASRISKLTARELLHVGETMLLSFPIKSWTEDDLDHNYRHVLITCFIFHLTLAHGTESLLKHESVGYPLHLVLRPEDTISKLPETKRQHLDTAMARLLSRYDARWRTLDHGENDGFHGAEPTRSLMLEILTKQSKTLKPRLFVDLSSLTLEFLVPWTRCHYSEYPAMRSVLDSIASALDTGKLQRSELSPSLWLRTVLVDIRESMKANGDAWGPETLESLQSFVRVLKDRCDYQSWSDEERKALVDVLRTSKNVNGAGI</sequence>
<feature type="chain" id="PRO_5021373594" evidence="1">
    <location>
        <begin position="23"/>
        <end position="450"/>
    </location>
</feature>
<protein>
    <submittedName>
        <fullName evidence="2">Uncharacterized protein</fullName>
    </submittedName>
</protein>
<keyword evidence="1" id="KW-0732">Signal</keyword>
<dbReference type="Proteomes" id="UP000298030">
    <property type="component" value="Unassembled WGS sequence"/>
</dbReference>
<dbReference type="AlphaFoldDB" id="A0A4Y7TB24"/>
<proteinExistence type="predicted"/>
<keyword evidence="3" id="KW-1185">Reference proteome</keyword>
<comment type="caution">
    <text evidence="2">The sequence shown here is derived from an EMBL/GenBank/DDBJ whole genome shotgun (WGS) entry which is preliminary data.</text>
</comment>
<feature type="signal peptide" evidence="1">
    <location>
        <begin position="1"/>
        <end position="22"/>
    </location>
</feature>
<name>A0A4Y7TB24_COPMI</name>
<evidence type="ECO:0000313" key="3">
    <source>
        <dbReference type="Proteomes" id="UP000298030"/>
    </source>
</evidence>
<organism evidence="2 3">
    <name type="scientific">Coprinellus micaceus</name>
    <name type="common">Glistening ink-cap mushroom</name>
    <name type="synonym">Coprinus micaceus</name>
    <dbReference type="NCBI Taxonomy" id="71717"/>
    <lineage>
        <taxon>Eukaryota</taxon>
        <taxon>Fungi</taxon>
        <taxon>Dikarya</taxon>
        <taxon>Basidiomycota</taxon>
        <taxon>Agaricomycotina</taxon>
        <taxon>Agaricomycetes</taxon>
        <taxon>Agaricomycetidae</taxon>
        <taxon>Agaricales</taxon>
        <taxon>Agaricineae</taxon>
        <taxon>Psathyrellaceae</taxon>
        <taxon>Coprinellus</taxon>
    </lineage>
</organism>
<accession>A0A4Y7TB24</accession>
<evidence type="ECO:0000256" key="1">
    <source>
        <dbReference type="SAM" id="SignalP"/>
    </source>
</evidence>
<dbReference type="EMBL" id="QPFP01000019">
    <property type="protein sequence ID" value="TEB31367.1"/>
    <property type="molecule type" value="Genomic_DNA"/>
</dbReference>
<gene>
    <name evidence="2" type="ORF">FA13DRAFT_363334</name>
</gene>
<reference evidence="2 3" key="1">
    <citation type="journal article" date="2019" name="Nat. Ecol. Evol.">
        <title>Megaphylogeny resolves global patterns of mushroom evolution.</title>
        <authorList>
            <person name="Varga T."/>
            <person name="Krizsan K."/>
            <person name="Foldi C."/>
            <person name="Dima B."/>
            <person name="Sanchez-Garcia M."/>
            <person name="Sanchez-Ramirez S."/>
            <person name="Szollosi G.J."/>
            <person name="Szarkandi J.G."/>
            <person name="Papp V."/>
            <person name="Albert L."/>
            <person name="Andreopoulos W."/>
            <person name="Angelini C."/>
            <person name="Antonin V."/>
            <person name="Barry K.W."/>
            <person name="Bougher N.L."/>
            <person name="Buchanan P."/>
            <person name="Buyck B."/>
            <person name="Bense V."/>
            <person name="Catcheside P."/>
            <person name="Chovatia M."/>
            <person name="Cooper J."/>
            <person name="Damon W."/>
            <person name="Desjardin D."/>
            <person name="Finy P."/>
            <person name="Geml J."/>
            <person name="Haridas S."/>
            <person name="Hughes K."/>
            <person name="Justo A."/>
            <person name="Karasinski D."/>
            <person name="Kautmanova I."/>
            <person name="Kiss B."/>
            <person name="Kocsube S."/>
            <person name="Kotiranta H."/>
            <person name="LaButti K.M."/>
            <person name="Lechner B.E."/>
            <person name="Liimatainen K."/>
            <person name="Lipzen A."/>
            <person name="Lukacs Z."/>
            <person name="Mihaltcheva S."/>
            <person name="Morgado L.N."/>
            <person name="Niskanen T."/>
            <person name="Noordeloos M.E."/>
            <person name="Ohm R.A."/>
            <person name="Ortiz-Santana B."/>
            <person name="Ovrebo C."/>
            <person name="Racz N."/>
            <person name="Riley R."/>
            <person name="Savchenko A."/>
            <person name="Shiryaev A."/>
            <person name="Soop K."/>
            <person name="Spirin V."/>
            <person name="Szebenyi C."/>
            <person name="Tomsovsky M."/>
            <person name="Tulloss R.E."/>
            <person name="Uehling J."/>
            <person name="Grigoriev I.V."/>
            <person name="Vagvolgyi C."/>
            <person name="Papp T."/>
            <person name="Martin F.M."/>
            <person name="Miettinen O."/>
            <person name="Hibbett D.S."/>
            <person name="Nagy L.G."/>
        </authorList>
    </citation>
    <scope>NUCLEOTIDE SEQUENCE [LARGE SCALE GENOMIC DNA]</scope>
    <source>
        <strain evidence="2 3">FP101781</strain>
    </source>
</reference>